<dbReference type="InParanoid" id="A0A1S3CKF6"/>
<dbReference type="Proteomes" id="UP001652600">
    <property type="component" value="Chromosome 11"/>
</dbReference>
<dbReference type="KEGG" id="cmo:103501965"/>
<organism evidence="3 4">
    <name type="scientific">Cucumis melo</name>
    <name type="common">Muskmelon</name>
    <dbReference type="NCBI Taxonomy" id="3656"/>
    <lineage>
        <taxon>Eukaryota</taxon>
        <taxon>Viridiplantae</taxon>
        <taxon>Streptophyta</taxon>
        <taxon>Embryophyta</taxon>
        <taxon>Tracheophyta</taxon>
        <taxon>Spermatophyta</taxon>
        <taxon>Magnoliopsida</taxon>
        <taxon>eudicotyledons</taxon>
        <taxon>Gunneridae</taxon>
        <taxon>Pentapetalae</taxon>
        <taxon>rosids</taxon>
        <taxon>fabids</taxon>
        <taxon>Cucurbitales</taxon>
        <taxon>Cucurbitaceae</taxon>
        <taxon>Benincaseae</taxon>
        <taxon>Cucumis</taxon>
    </lineage>
</organism>
<name>A0A1S3CKF6_CUCME</name>
<dbReference type="Gramene" id="MELO3C025689.2.1">
    <property type="protein sequence ID" value="MELO3C025689.2.1"/>
    <property type="gene ID" value="MELO3C025689.2"/>
</dbReference>
<feature type="chain" id="PRO_5044565714" evidence="2">
    <location>
        <begin position="25"/>
        <end position="364"/>
    </location>
</feature>
<dbReference type="CDD" id="cd01837">
    <property type="entry name" value="SGNH_plant_lipase_like"/>
    <property type="match status" value="1"/>
</dbReference>
<evidence type="ECO:0000256" key="1">
    <source>
        <dbReference type="ARBA" id="ARBA00008668"/>
    </source>
</evidence>
<dbReference type="PANTHER" id="PTHR45642">
    <property type="entry name" value="GDSL ESTERASE/LIPASE EXL3"/>
    <property type="match status" value="1"/>
</dbReference>
<dbReference type="GO" id="GO:0016788">
    <property type="term" value="F:hydrolase activity, acting on ester bonds"/>
    <property type="evidence" value="ECO:0007669"/>
    <property type="project" value="InterPro"/>
</dbReference>
<comment type="similarity">
    <text evidence="1">Belongs to the 'GDSL' lipolytic enzyme family.</text>
</comment>
<evidence type="ECO:0000256" key="2">
    <source>
        <dbReference type="SAM" id="SignalP"/>
    </source>
</evidence>
<evidence type="ECO:0000313" key="4">
    <source>
        <dbReference type="RefSeq" id="XP_008463972.2"/>
    </source>
</evidence>
<protein>
    <submittedName>
        <fullName evidence="4">GDSL esterase/lipase At1g06990</fullName>
    </submittedName>
</protein>
<dbReference type="PANTHER" id="PTHR45642:SF30">
    <property type="entry name" value="SGNH HYDROLASE-TYPE ESTERASE DOMAIN-CONTAINING PROTEIN"/>
    <property type="match status" value="1"/>
</dbReference>
<keyword evidence="2" id="KW-0732">Signal</keyword>
<dbReference type="InterPro" id="IPR050592">
    <property type="entry name" value="GDSL_lipolytic_enzyme"/>
</dbReference>
<dbReference type="Gene3D" id="3.40.50.1110">
    <property type="entry name" value="SGNH hydrolase"/>
    <property type="match status" value="1"/>
</dbReference>
<keyword evidence="3" id="KW-1185">Reference proteome</keyword>
<dbReference type="AlphaFoldDB" id="A0A1S3CKF6"/>
<dbReference type="SUPFAM" id="SSF52266">
    <property type="entry name" value="SGNH hydrolase"/>
    <property type="match status" value="1"/>
</dbReference>
<reference evidence="4" key="1">
    <citation type="submission" date="2025-08" db="UniProtKB">
        <authorList>
            <consortium name="RefSeq"/>
        </authorList>
    </citation>
    <scope>IDENTIFICATION</scope>
    <source>
        <tissue evidence="4">Stem</tissue>
    </source>
</reference>
<dbReference type="eggNOG" id="ENOG502QSNM">
    <property type="taxonomic scope" value="Eukaryota"/>
</dbReference>
<gene>
    <name evidence="4" type="primary">LOC103501965</name>
</gene>
<dbReference type="InterPro" id="IPR035669">
    <property type="entry name" value="SGNH_plant_lipase-like"/>
</dbReference>
<dbReference type="InterPro" id="IPR036514">
    <property type="entry name" value="SGNH_hydro_sf"/>
</dbReference>
<evidence type="ECO:0000313" key="3">
    <source>
        <dbReference type="Proteomes" id="UP001652600"/>
    </source>
</evidence>
<sequence length="364" mass="40421">MAAANFIPLTVYMTWLLLSKACNAVEPKTSRSFPAILVFGDSTIDPGNNNYILTLFRANFHPYGRDFPGQIPTGRFSNGKLVPDLLASRLGIKELVPAFLDPNLSDDDLRTGVSFGSAGSGYDDLTTTISGVIPVLKQIDLFENYIKKLKRIVGEEEAKKILGDGLTVVSAGTNDFIFNFYDIPRRSLEYNINGYQAFVQNRLQSFIQGLYQLGCRNMIVAGLPPIGCIPVQETLAFQDPKDRKCIQNQNSDSQNYNINLTKLLHDLQELLPGSKIHYIDIYNPMIDMINNPQKYGFIQTTKGCCGTGLGETGALCNPKTPTCEEPKKYLFWDSVHPTESAYSFICDNIVKQLGSYLIQNPSSP</sequence>
<dbReference type="GeneID" id="103501965"/>
<dbReference type="RefSeq" id="XP_008463972.2">
    <property type="nucleotide sequence ID" value="XM_008465750.3"/>
</dbReference>
<dbReference type="Pfam" id="PF00657">
    <property type="entry name" value="Lipase_GDSL"/>
    <property type="match status" value="1"/>
</dbReference>
<accession>A0A1S3CKF6</accession>
<dbReference type="InterPro" id="IPR001087">
    <property type="entry name" value="GDSL"/>
</dbReference>
<feature type="signal peptide" evidence="2">
    <location>
        <begin position="1"/>
        <end position="24"/>
    </location>
</feature>
<proteinExistence type="inferred from homology"/>